<evidence type="ECO:0000259" key="1">
    <source>
        <dbReference type="Pfam" id="PF01593"/>
    </source>
</evidence>
<dbReference type="Pfam" id="PF01593">
    <property type="entry name" value="Amino_oxidase"/>
    <property type="match status" value="1"/>
</dbReference>
<dbReference type="Proteomes" id="UP000297318">
    <property type="component" value="Unassembled WGS sequence"/>
</dbReference>
<dbReference type="InterPro" id="IPR036188">
    <property type="entry name" value="FAD/NAD-bd_sf"/>
</dbReference>
<dbReference type="EMBL" id="RHPJ01000003">
    <property type="protein sequence ID" value="TGO04638.1"/>
    <property type="molecule type" value="Genomic_DNA"/>
</dbReference>
<protein>
    <submittedName>
        <fullName evidence="2">Protoporphyrinogen IX oxidase, aerobic, HemY</fullName>
    </submittedName>
</protein>
<gene>
    <name evidence="2" type="ORF">SERN_2231</name>
</gene>
<dbReference type="Gene3D" id="3.50.50.60">
    <property type="entry name" value="FAD/NAD(P)-binding domain"/>
    <property type="match status" value="1"/>
</dbReference>
<reference evidence="2 3" key="1">
    <citation type="submission" date="2018-11" db="EMBL/GenBank/DDBJ databases">
        <title>Complete genome sequencing of the Actinobacteria Serinibacter sp. K3-2.</title>
        <authorList>
            <person name="Rakitin A.L."/>
            <person name="Beletsky A.V."/>
            <person name="Mardanov A.V."/>
            <person name="Ravin N.V."/>
            <person name="Gromova A.S."/>
            <person name="Filippova S.N."/>
            <person name="Gal'Chenko V.F."/>
        </authorList>
    </citation>
    <scope>NUCLEOTIDE SEQUENCE [LARGE SCALE GENOMIC DNA]</scope>
    <source>
        <strain evidence="2 3">K3-2</strain>
    </source>
</reference>
<evidence type="ECO:0000313" key="2">
    <source>
        <dbReference type="EMBL" id="TGO04638.1"/>
    </source>
</evidence>
<feature type="domain" description="Amine oxidase" evidence="1">
    <location>
        <begin position="12"/>
        <end position="272"/>
    </location>
</feature>
<dbReference type="AlphaFoldDB" id="A0A4Z1E0N6"/>
<dbReference type="PANTHER" id="PTHR42923:SF3">
    <property type="entry name" value="PROTOPORPHYRINOGEN OXIDASE"/>
    <property type="match status" value="1"/>
</dbReference>
<comment type="caution">
    <text evidence="2">The sequence shown here is derived from an EMBL/GenBank/DDBJ whole genome shotgun (WGS) entry which is preliminary data.</text>
</comment>
<dbReference type="InterPro" id="IPR002937">
    <property type="entry name" value="Amino_oxidase"/>
</dbReference>
<evidence type="ECO:0000313" key="3">
    <source>
        <dbReference type="Proteomes" id="UP000297318"/>
    </source>
</evidence>
<dbReference type="Gene3D" id="3.90.660.20">
    <property type="entry name" value="Protoporphyrinogen oxidase, mitochondrial, domain 2"/>
    <property type="match status" value="1"/>
</dbReference>
<dbReference type="PANTHER" id="PTHR42923">
    <property type="entry name" value="PROTOPORPHYRINOGEN OXIDASE"/>
    <property type="match status" value="1"/>
</dbReference>
<dbReference type="SUPFAM" id="SSF51905">
    <property type="entry name" value="FAD/NAD(P)-binding domain"/>
    <property type="match status" value="1"/>
</dbReference>
<sequence length="449" mass="44737">MTGVVVVGGGVGGLVAAHDLARAGASVTVLERSDRFGGQLEAVELAGRTVDLGAESFATRDGVVAALLADLDLTGEVVAPLDRPAWVHDAASGRAYPLPAAGVLGIPVHPRLALRALGVLGVARAACDAVLPRTGVPPGASVGDVVARRMGARVRDRLVDPVVRGVYSTAAADLALTTASPALARELAAGRTLAGAAARVRAASPAGSQVAGLRGGTTVLVRALVAAIAAHGGVLRTGVEVTGVDADGVSTRRADGAAEHVAADHVVVAVPGLLSRATTERRITVVAAAVRAPGLDAHPRGTGVLVARSGLRDGASAGADDVGGVGARALTHSSAKWSWLAPRDGVHLVRLSYDAGPADGDDGTPTRAQVTHDVRVLTGVRDAVVGETATRTWTRTIAVDLLPTTGATTVPATLVGEAAGRTGLAAVVAHARSGVATLLTRPTTQGAPS</sequence>
<proteinExistence type="predicted"/>
<dbReference type="RefSeq" id="WP_135850212.1">
    <property type="nucleotide sequence ID" value="NZ_RHPJ01000003.1"/>
</dbReference>
<organism evidence="2 3">
    <name type="scientific">Serinibacter arcticus</name>
    <dbReference type="NCBI Taxonomy" id="1655435"/>
    <lineage>
        <taxon>Bacteria</taxon>
        <taxon>Bacillati</taxon>
        <taxon>Actinomycetota</taxon>
        <taxon>Actinomycetes</taxon>
        <taxon>Micrococcales</taxon>
        <taxon>Beutenbergiaceae</taxon>
        <taxon>Serinibacter</taxon>
    </lineage>
</organism>
<dbReference type="InterPro" id="IPR050464">
    <property type="entry name" value="Zeta_carotene_desat/Oxidored"/>
</dbReference>
<name>A0A4Z1E0N6_9MICO</name>
<dbReference type="Gene3D" id="1.10.3110.10">
    <property type="entry name" value="protoporphyrinogen ix oxidase, domain 3"/>
    <property type="match status" value="1"/>
</dbReference>
<accession>A0A4Z1E0N6</accession>
<dbReference type="OrthoDB" id="3450553at2"/>
<dbReference type="GO" id="GO:0016491">
    <property type="term" value="F:oxidoreductase activity"/>
    <property type="evidence" value="ECO:0007669"/>
    <property type="project" value="InterPro"/>
</dbReference>
<keyword evidence="3" id="KW-1185">Reference proteome</keyword>